<dbReference type="Proteomes" id="UP000734823">
    <property type="component" value="Unassembled WGS sequence"/>
</dbReference>
<evidence type="ECO:0000313" key="2">
    <source>
        <dbReference type="Proteomes" id="UP000734823"/>
    </source>
</evidence>
<dbReference type="EMBL" id="JABVED010000007">
    <property type="protein sequence ID" value="MBC6448216.1"/>
    <property type="molecule type" value="Genomic_DNA"/>
</dbReference>
<accession>A0ABR7L698</accession>
<gene>
    <name evidence="1" type="ORF">GPZ80_13670</name>
</gene>
<evidence type="ECO:0000313" key="1">
    <source>
        <dbReference type="EMBL" id="MBC6448216.1"/>
    </source>
</evidence>
<name>A0ABR7L698_9PSEU</name>
<dbReference type="RefSeq" id="WP_187220723.1">
    <property type="nucleotide sequence ID" value="NZ_JABVED010000007.1"/>
</dbReference>
<organism evidence="1 2">
    <name type="scientific">Actinokineospora xionganensis</name>
    <dbReference type="NCBI Taxonomy" id="2684470"/>
    <lineage>
        <taxon>Bacteria</taxon>
        <taxon>Bacillati</taxon>
        <taxon>Actinomycetota</taxon>
        <taxon>Actinomycetes</taxon>
        <taxon>Pseudonocardiales</taxon>
        <taxon>Pseudonocardiaceae</taxon>
        <taxon>Actinokineospora</taxon>
    </lineage>
</organism>
<dbReference type="SUPFAM" id="SSF141571">
    <property type="entry name" value="Pentapeptide repeat-like"/>
    <property type="match status" value="1"/>
</dbReference>
<protein>
    <recommendedName>
        <fullName evidence="3">Pentapeptide repeat protein</fullName>
    </recommendedName>
</protein>
<sequence length="116" mass="12339">MGLQLTLDQAEEFYVDDCRLDYATIEVRRVKGLMVLQGCSLREAVIRGDLSNVLLLACDLTGAEFAARRAEGCDLPGSELGGARGLVSLRGAKISAEQAVSVAEVLAAETGLLVER</sequence>
<keyword evidence="2" id="KW-1185">Reference proteome</keyword>
<evidence type="ECO:0008006" key="3">
    <source>
        <dbReference type="Google" id="ProtNLM"/>
    </source>
</evidence>
<comment type="caution">
    <text evidence="1">The sequence shown here is derived from an EMBL/GenBank/DDBJ whole genome shotgun (WGS) entry which is preliminary data.</text>
</comment>
<dbReference type="Gene3D" id="2.160.20.80">
    <property type="entry name" value="E3 ubiquitin-protein ligase SopA"/>
    <property type="match status" value="1"/>
</dbReference>
<reference evidence="1 2" key="1">
    <citation type="submission" date="2020-06" db="EMBL/GenBank/DDBJ databases">
        <title>Actinokineospora xiongansis sp. nov., isolated from soil of Baiyangdian.</title>
        <authorList>
            <person name="Zhang X."/>
        </authorList>
    </citation>
    <scope>NUCLEOTIDE SEQUENCE [LARGE SCALE GENOMIC DNA]</scope>
    <source>
        <strain evidence="1 2">HBU206404</strain>
    </source>
</reference>
<proteinExistence type="predicted"/>